<dbReference type="OrthoDB" id="19232at2759"/>
<dbReference type="InterPro" id="IPR016024">
    <property type="entry name" value="ARM-type_fold"/>
</dbReference>
<keyword evidence="3" id="KW-1185">Reference proteome</keyword>
<dbReference type="Proteomes" id="UP000031036">
    <property type="component" value="Unassembled WGS sequence"/>
</dbReference>
<dbReference type="STRING" id="6265.A0A0B2UTE7"/>
<sequence>MQTLLCPKPSLDSLRRRIEQSAVGERVLDATMDGLMLCCAPCKPRYRRLVDAIYPRSLTEGLIHANMQKLTFYAISQPEKLDRIGEYIVWRMSRDLYRQRYNQVKISVEAMDQLLQSCHDLSSLNQFIESFLKMLQKLLETNNFQMEKLATDSFVSFANIEENTPAYHRQYDFFISKFAAMCHSNQGTDAKAIRYAGLRGLRGVLWKSATDPLQASIWEKQHMDKIVPSILFNLQDDDSLENEENAETVVNPPFLDQPYAVDGVADSPKALSDQFLRELMAKAPFGLISVLEPVLKHCDLHKKWDPPAAFAVMTFRAIMYSIKDPCFVIQALINHLENMSNSNASVRIGIASVLSSIVSIAGTTIGPSLLGIFNSLLKHLRQSVEFQQSKECPSVEQEKVYQETLINAMGDYANALPDYQKVEIMMFTVGNIPKLGEGGRALKPGDAFLQHVLVKTLLKVATKYKTAYLATIFADSFLGTLLQLALVADPCVRLDTQHIFHTLLDRHDNVSLLAHLPYVPNVADVQLTVEKCSRADQMFMQKHVVPFTNMLYKSVCLVPEVRESNMMEHIDAILCTMALLCVEVGIDEVIIELFRLSFALQAIAVESSSGFGGAKRIAIHNMVARYLNLSSQLMAIPSLCQHVQQVVKERAMRSHISLNLLAEGNACGALSEAVDGEGKERAAVGLEEDASLLFDKSDVAEMLKASGKDVQRFAIPFVTKGNLLMALAVGDADRDGVSSRGGADKTDNFSGMLNGATQSIVDESALSIDMSIDWSPPESRHASRRNTFFATPRDKSEAFGLPLTVEALRQVVSAPVDCIEEERREQVATKYKTAYLATIFADSFLGTLLQLALVADPCVRLDTQHIFHTLLDRHDNVSLLAHLPYVPNVADVQLTVEKCSRADQMFMQKHVVPFTNMLYKSVCLVPEVRESNMMEHIDAILCTMALLCVEVGIDEVIIELFRLSFALQAIAVESSSGFGGAKRIAIHNMVARYLNLSSQLMAIPSLCQHVQQVVKERAMRSHISLNLLAEGNACGALSEAVDGEGKERAAVGLEEDASLLFDKSDVAEMLKASGKDVQRFAIPFVTKGNLLMALAVGDADRDGVSSRGGADKTDNFSGMLNGATQSIVDESALSIDMSIDWSPPESRHASRRNTFFATPRDKSEAFGLPLTVEALRQVVSAPVDCIEEERREQERTHEILEKFRSTPFNELVERVYLEKEEADLSRTLHRLLQRSNDANRLNEYTLREKPKNIFELKMPESFVY</sequence>
<dbReference type="InterPro" id="IPR049152">
    <property type="entry name" value="EFR3-like_ARM"/>
</dbReference>
<name>A0A0B2UTE7_TOXCA</name>
<dbReference type="GO" id="GO:0005886">
    <property type="term" value="C:plasma membrane"/>
    <property type="evidence" value="ECO:0007669"/>
    <property type="project" value="TreeGrafter"/>
</dbReference>
<gene>
    <name evidence="2" type="ORF">Tcan_12986</name>
</gene>
<comment type="similarity">
    <text evidence="1">Belongs to the EFR3 family.</text>
</comment>
<dbReference type="Pfam" id="PF21052">
    <property type="entry name" value="EFR3_ARM"/>
    <property type="match status" value="1"/>
</dbReference>
<evidence type="ECO:0000256" key="1">
    <source>
        <dbReference type="ARBA" id="ARBA00010216"/>
    </source>
</evidence>
<dbReference type="SUPFAM" id="SSF48371">
    <property type="entry name" value="ARM repeat"/>
    <property type="match status" value="1"/>
</dbReference>
<dbReference type="GO" id="GO:0072659">
    <property type="term" value="P:protein localization to plasma membrane"/>
    <property type="evidence" value="ECO:0007669"/>
    <property type="project" value="TreeGrafter"/>
</dbReference>
<evidence type="ECO:0000313" key="2">
    <source>
        <dbReference type="EMBL" id="KHN72382.1"/>
    </source>
</evidence>
<accession>A0A0B2UTE7</accession>
<dbReference type="EMBL" id="JPKZ01003257">
    <property type="protein sequence ID" value="KHN72382.1"/>
    <property type="molecule type" value="Genomic_DNA"/>
</dbReference>
<reference evidence="2 3" key="1">
    <citation type="submission" date="2014-11" db="EMBL/GenBank/DDBJ databases">
        <title>Genetic blueprint of the zoonotic pathogen Toxocara canis.</title>
        <authorList>
            <person name="Zhu X.-Q."/>
            <person name="Korhonen P.K."/>
            <person name="Cai H."/>
            <person name="Young N.D."/>
            <person name="Nejsum P."/>
            <person name="von Samson-Himmelstjerna G."/>
            <person name="Boag P.R."/>
            <person name="Tan P."/>
            <person name="Li Q."/>
            <person name="Min J."/>
            <person name="Yang Y."/>
            <person name="Wang X."/>
            <person name="Fang X."/>
            <person name="Hall R.S."/>
            <person name="Hofmann A."/>
            <person name="Sternberg P.W."/>
            <person name="Jex A.R."/>
            <person name="Gasser R.B."/>
        </authorList>
    </citation>
    <scope>NUCLEOTIDE SEQUENCE [LARGE SCALE GENOMIC DNA]</scope>
    <source>
        <strain evidence="2">PN_DK_2014</strain>
    </source>
</reference>
<dbReference type="AlphaFoldDB" id="A0A0B2UTE7"/>
<proteinExistence type="inferred from homology"/>
<evidence type="ECO:0000313" key="3">
    <source>
        <dbReference type="Proteomes" id="UP000031036"/>
    </source>
</evidence>
<protein>
    <submittedName>
        <fullName evidence="2">Protein EFR3-like protein</fullName>
    </submittedName>
</protein>
<dbReference type="PANTHER" id="PTHR12444">
    <property type="entry name" value="PROTEIN EFR3 HOMOLOG CMP44E"/>
    <property type="match status" value="1"/>
</dbReference>
<dbReference type="InterPro" id="IPR051851">
    <property type="entry name" value="EFR3_Homologs"/>
</dbReference>
<organism evidence="2 3">
    <name type="scientific">Toxocara canis</name>
    <name type="common">Canine roundworm</name>
    <dbReference type="NCBI Taxonomy" id="6265"/>
    <lineage>
        <taxon>Eukaryota</taxon>
        <taxon>Metazoa</taxon>
        <taxon>Ecdysozoa</taxon>
        <taxon>Nematoda</taxon>
        <taxon>Chromadorea</taxon>
        <taxon>Rhabditida</taxon>
        <taxon>Spirurina</taxon>
        <taxon>Ascaridomorpha</taxon>
        <taxon>Ascaridoidea</taxon>
        <taxon>Toxocaridae</taxon>
        <taxon>Toxocara</taxon>
    </lineage>
</organism>
<dbReference type="PANTHER" id="PTHR12444:SF8">
    <property type="entry name" value="PROTEIN EFR3 HOMOLOG CMP44E"/>
    <property type="match status" value="1"/>
</dbReference>
<comment type="caution">
    <text evidence="2">The sequence shown here is derived from an EMBL/GenBank/DDBJ whole genome shotgun (WGS) entry which is preliminary data.</text>
</comment>